<protein>
    <submittedName>
        <fullName evidence="2">Dimethyl sulfoxide reductase anchor subunit</fullName>
    </submittedName>
</protein>
<organism evidence="2 3">
    <name type="scientific">Gordonibacter massiliensis</name>
    <name type="common">ex Traore et al. 2017</name>
    <dbReference type="NCBI Taxonomy" id="1841863"/>
    <lineage>
        <taxon>Bacteria</taxon>
        <taxon>Bacillati</taxon>
        <taxon>Actinomycetota</taxon>
        <taxon>Coriobacteriia</taxon>
        <taxon>Eggerthellales</taxon>
        <taxon>Eggerthellaceae</taxon>
        <taxon>Gordonibacter</taxon>
    </lineage>
</organism>
<dbReference type="Proteomes" id="UP000587396">
    <property type="component" value="Unassembled WGS sequence"/>
</dbReference>
<gene>
    <name evidence="2" type="ORF">H7313_03115</name>
</gene>
<evidence type="ECO:0000313" key="2">
    <source>
        <dbReference type="EMBL" id="MBC2888340.1"/>
    </source>
</evidence>
<name>A0A842JGZ2_9ACTN</name>
<feature type="transmembrane region" description="Helical" evidence="1">
    <location>
        <begin position="232"/>
        <end position="252"/>
    </location>
</feature>
<dbReference type="AlphaFoldDB" id="A0A842JGZ2"/>
<feature type="transmembrane region" description="Helical" evidence="1">
    <location>
        <begin position="39"/>
        <end position="60"/>
    </location>
</feature>
<dbReference type="GO" id="GO:0019645">
    <property type="term" value="P:anaerobic electron transport chain"/>
    <property type="evidence" value="ECO:0007669"/>
    <property type="project" value="InterPro"/>
</dbReference>
<dbReference type="EMBL" id="JACMSE010000001">
    <property type="protein sequence ID" value="MBC2888340.1"/>
    <property type="molecule type" value="Genomic_DNA"/>
</dbReference>
<keyword evidence="1" id="KW-0812">Transmembrane</keyword>
<dbReference type="InterPro" id="IPR007059">
    <property type="entry name" value="DmsC"/>
</dbReference>
<dbReference type="Gene3D" id="1.20.1630.10">
    <property type="entry name" value="Formate dehydrogenase/DMSO reductase domain"/>
    <property type="match status" value="1"/>
</dbReference>
<comment type="caution">
    <text evidence="2">The sequence shown here is derived from an EMBL/GenBank/DDBJ whole genome shotgun (WGS) entry which is preliminary data.</text>
</comment>
<dbReference type="GO" id="GO:0016020">
    <property type="term" value="C:membrane"/>
    <property type="evidence" value="ECO:0007669"/>
    <property type="project" value="InterPro"/>
</dbReference>
<evidence type="ECO:0000313" key="3">
    <source>
        <dbReference type="Proteomes" id="UP000587396"/>
    </source>
</evidence>
<feature type="transmembrane region" description="Helical" evidence="1">
    <location>
        <begin position="136"/>
        <end position="158"/>
    </location>
</feature>
<accession>A0A842JGZ2</accession>
<proteinExistence type="predicted"/>
<feature type="transmembrane region" description="Helical" evidence="1">
    <location>
        <begin position="199"/>
        <end position="220"/>
    </location>
</feature>
<sequence>MLMISEFPLLVFTTLAGLAAGSYTMSAIFPVGQEGKRAWLFPLVCGLLLAAGLVGLPMHLEHPERMLIALSNPGAMIAQEAYWSIGFGVILVADFIVSKVKGKSPRALRVVGAVAGLGLMCVMANAYFVSSAVAPWAAWQTFPLFIVGDLAMGAALCGLMEKPLFEKGSFFGAAVALDALFAVAAGLEAAYFAGLGLDVVPFIVALVVAAGGGIVGTVLARRGKPAATSMAALAFACVLVGVVVARYAFYAAGSM</sequence>
<feature type="transmembrane region" description="Helical" evidence="1">
    <location>
        <begin position="12"/>
        <end position="32"/>
    </location>
</feature>
<feature type="transmembrane region" description="Helical" evidence="1">
    <location>
        <begin position="80"/>
        <end position="98"/>
    </location>
</feature>
<keyword evidence="1" id="KW-1133">Transmembrane helix</keyword>
<keyword evidence="1" id="KW-0472">Membrane</keyword>
<reference evidence="2 3" key="1">
    <citation type="submission" date="2020-08" db="EMBL/GenBank/DDBJ databases">
        <authorList>
            <person name="Liu C."/>
            <person name="Sun Q."/>
        </authorList>
    </citation>
    <scope>NUCLEOTIDE SEQUENCE [LARGE SCALE GENOMIC DNA]</scope>
    <source>
        <strain evidence="2 3">N22</strain>
    </source>
</reference>
<evidence type="ECO:0000256" key="1">
    <source>
        <dbReference type="SAM" id="Phobius"/>
    </source>
</evidence>
<feature type="transmembrane region" description="Helical" evidence="1">
    <location>
        <begin position="110"/>
        <end position="130"/>
    </location>
</feature>
<dbReference type="Pfam" id="PF04976">
    <property type="entry name" value="DmsC"/>
    <property type="match status" value="1"/>
</dbReference>
<keyword evidence="3" id="KW-1185">Reference proteome</keyword>
<feature type="transmembrane region" description="Helical" evidence="1">
    <location>
        <begin position="170"/>
        <end position="193"/>
    </location>
</feature>